<dbReference type="PANTHER" id="PTHR43300">
    <property type="entry name" value="ACETYLTRANSFERASE"/>
    <property type="match status" value="1"/>
</dbReference>
<evidence type="ECO:0000256" key="1">
    <source>
        <dbReference type="ARBA" id="ARBA00007274"/>
    </source>
</evidence>
<gene>
    <name evidence="2" type="ORF">FHS30_001545</name>
</gene>
<name>A0A839UNP2_9GAMM</name>
<dbReference type="RefSeq" id="WP_183909847.1">
    <property type="nucleotide sequence ID" value="NZ_JACHXZ010000002.1"/>
</dbReference>
<proteinExistence type="inferred from homology"/>
<dbReference type="Proteomes" id="UP000559987">
    <property type="component" value="Unassembled WGS sequence"/>
</dbReference>
<dbReference type="SUPFAM" id="SSF51161">
    <property type="entry name" value="Trimeric LpxA-like enzymes"/>
    <property type="match status" value="1"/>
</dbReference>
<dbReference type="Pfam" id="PF14602">
    <property type="entry name" value="Hexapep_2"/>
    <property type="match status" value="1"/>
</dbReference>
<evidence type="ECO:0000313" key="2">
    <source>
        <dbReference type="EMBL" id="MBB3168361.1"/>
    </source>
</evidence>
<dbReference type="PANTHER" id="PTHR43300:SF7">
    <property type="entry name" value="UDP-N-ACETYLBACILLOSAMINE N-ACETYLTRANSFERASE"/>
    <property type="match status" value="1"/>
</dbReference>
<reference evidence="2 3" key="1">
    <citation type="submission" date="2020-08" db="EMBL/GenBank/DDBJ databases">
        <title>Genomic Encyclopedia of Type Strains, Phase III (KMG-III): the genomes of soil and plant-associated and newly described type strains.</title>
        <authorList>
            <person name="Whitman W."/>
        </authorList>
    </citation>
    <scope>NUCLEOTIDE SEQUENCE [LARGE SCALE GENOMIC DNA]</scope>
    <source>
        <strain evidence="2 3">CECT 8571</strain>
    </source>
</reference>
<keyword evidence="2" id="KW-0808">Transferase</keyword>
<dbReference type="InterPro" id="IPR050179">
    <property type="entry name" value="Trans_hexapeptide_repeat"/>
</dbReference>
<dbReference type="Pfam" id="PF00132">
    <property type="entry name" value="Hexapep"/>
    <property type="match status" value="1"/>
</dbReference>
<dbReference type="GO" id="GO:0103118">
    <property type="term" value="F:UDP-3-O-[(3R)-3-hydroxyacyl]-glucosamine N-acyltransferase activity"/>
    <property type="evidence" value="ECO:0007669"/>
    <property type="project" value="UniProtKB-EC"/>
</dbReference>
<dbReference type="EC" id="2.3.1.191" evidence="2"/>
<dbReference type="InterPro" id="IPR011004">
    <property type="entry name" value="Trimer_LpxA-like_sf"/>
</dbReference>
<sequence length="326" mass="35183">MKTNEFFSKNEFSCTRILSALDKLGIEYKTTGKLNDVKFEFMSLMNVEQGGVYYLAGAKVMPDSIANSIVIHDGLAVCDNAESIFQIVVSEPQLVFYRLMQELAYQKSDIFGVHPTAIVSPAATIHDSAYIGPYCIVEEAFIGKNVKLHSHVVVRDRVYIDDDTCIESHSTLGATGVAWVWDQVNRVRVKQPQIGYTYIGKNVFLGTDVTIVRGSVNESTTVGAGSVIAHGSKIGHGARLGAECHFANNVSIAGNVVLGDRTFMGAGSVVRPQVKIADDCVIGAGSVVVHNNESSGTLMIGVPAKIKKIDSNNRLKGVPTSLTQEN</sequence>
<keyword evidence="2" id="KW-0012">Acyltransferase</keyword>
<comment type="similarity">
    <text evidence="1">Belongs to the transferase hexapeptide repeat family.</text>
</comment>
<dbReference type="InterPro" id="IPR001451">
    <property type="entry name" value="Hexapep"/>
</dbReference>
<dbReference type="EMBL" id="JACHXZ010000002">
    <property type="protein sequence ID" value="MBB3168361.1"/>
    <property type="molecule type" value="Genomic_DNA"/>
</dbReference>
<protein>
    <submittedName>
        <fullName evidence="2">UDP-3-O-[3-hydroxymyristoyl] glucosamine N-acyltransferase</fullName>
        <ecNumber evidence="2">2.3.1.191</ecNumber>
    </submittedName>
</protein>
<dbReference type="AlphaFoldDB" id="A0A839UNP2"/>
<keyword evidence="3" id="KW-1185">Reference proteome</keyword>
<comment type="caution">
    <text evidence="2">The sequence shown here is derived from an EMBL/GenBank/DDBJ whole genome shotgun (WGS) entry which is preliminary data.</text>
</comment>
<dbReference type="Gene3D" id="2.160.10.10">
    <property type="entry name" value="Hexapeptide repeat proteins"/>
    <property type="match status" value="1"/>
</dbReference>
<accession>A0A839UNP2</accession>
<organism evidence="2 3">
    <name type="scientific">Simiduia aestuariiviva</name>
    <dbReference type="NCBI Taxonomy" id="1510459"/>
    <lineage>
        <taxon>Bacteria</taxon>
        <taxon>Pseudomonadati</taxon>
        <taxon>Pseudomonadota</taxon>
        <taxon>Gammaproteobacteria</taxon>
        <taxon>Cellvibrionales</taxon>
        <taxon>Cellvibrionaceae</taxon>
        <taxon>Simiduia</taxon>
    </lineage>
</organism>
<evidence type="ECO:0000313" key="3">
    <source>
        <dbReference type="Proteomes" id="UP000559987"/>
    </source>
</evidence>